<keyword evidence="1" id="KW-1133">Transmembrane helix</keyword>
<keyword evidence="3" id="KW-1185">Reference proteome</keyword>
<accession>A0A821CTW8</accession>
<protein>
    <submittedName>
        <fullName evidence="2">Uncharacterized protein</fullName>
    </submittedName>
</protein>
<comment type="caution">
    <text evidence="2">The sequence shown here is derived from an EMBL/GenBank/DDBJ whole genome shotgun (WGS) entry which is preliminary data.</text>
</comment>
<evidence type="ECO:0000313" key="2">
    <source>
        <dbReference type="EMBL" id="CAF4610678.1"/>
    </source>
</evidence>
<name>A0A821CTW8_9BILA</name>
<evidence type="ECO:0000256" key="1">
    <source>
        <dbReference type="SAM" id="Phobius"/>
    </source>
</evidence>
<feature type="non-terminal residue" evidence="2">
    <location>
        <position position="1"/>
    </location>
</feature>
<feature type="transmembrane region" description="Helical" evidence="1">
    <location>
        <begin position="69"/>
        <end position="90"/>
    </location>
</feature>
<gene>
    <name evidence="2" type="ORF">OVN521_LOCUS45535</name>
</gene>
<keyword evidence="1" id="KW-0812">Transmembrane</keyword>
<dbReference type="EMBL" id="CAJOBG010075189">
    <property type="protein sequence ID" value="CAF4610678.1"/>
    <property type="molecule type" value="Genomic_DNA"/>
</dbReference>
<evidence type="ECO:0000313" key="3">
    <source>
        <dbReference type="Proteomes" id="UP000663866"/>
    </source>
</evidence>
<keyword evidence="1" id="KW-0472">Membrane</keyword>
<reference evidence="2" key="1">
    <citation type="submission" date="2021-02" db="EMBL/GenBank/DDBJ databases">
        <authorList>
            <person name="Nowell W R."/>
        </authorList>
    </citation>
    <scope>NUCLEOTIDE SEQUENCE</scope>
</reference>
<dbReference type="Proteomes" id="UP000663866">
    <property type="component" value="Unassembled WGS sequence"/>
</dbReference>
<proteinExistence type="predicted"/>
<sequence>PETCSEMLRLTVESLFITLAETNLNTIGNILNKNSTGNNHPMNNPWLIRGDEWYQGLLRRPQPKSTTCVVLDVQLNCVFVFIVHFLMYLLTNETE</sequence>
<dbReference type="AlphaFoldDB" id="A0A821CTW8"/>
<organism evidence="2 3">
    <name type="scientific">Rotaria magnacalcarata</name>
    <dbReference type="NCBI Taxonomy" id="392030"/>
    <lineage>
        <taxon>Eukaryota</taxon>
        <taxon>Metazoa</taxon>
        <taxon>Spiralia</taxon>
        <taxon>Gnathifera</taxon>
        <taxon>Rotifera</taxon>
        <taxon>Eurotatoria</taxon>
        <taxon>Bdelloidea</taxon>
        <taxon>Philodinida</taxon>
        <taxon>Philodinidae</taxon>
        <taxon>Rotaria</taxon>
    </lineage>
</organism>